<feature type="transmembrane region" description="Helical" evidence="1">
    <location>
        <begin position="81"/>
        <end position="99"/>
    </location>
</feature>
<dbReference type="AlphaFoldDB" id="A0A9D1F4Z7"/>
<keyword evidence="1" id="KW-0472">Membrane</keyword>
<evidence type="ECO:0000256" key="1">
    <source>
        <dbReference type="SAM" id="Phobius"/>
    </source>
</evidence>
<accession>A0A9D1F4Z7</accession>
<evidence type="ECO:0000313" key="2">
    <source>
        <dbReference type="EMBL" id="HIS47636.1"/>
    </source>
</evidence>
<reference evidence="2" key="2">
    <citation type="journal article" date="2021" name="PeerJ">
        <title>Extensive microbial diversity within the chicken gut microbiome revealed by metagenomics and culture.</title>
        <authorList>
            <person name="Gilroy R."/>
            <person name="Ravi A."/>
            <person name="Getino M."/>
            <person name="Pursley I."/>
            <person name="Horton D.L."/>
            <person name="Alikhan N.F."/>
            <person name="Baker D."/>
            <person name="Gharbi K."/>
            <person name="Hall N."/>
            <person name="Watson M."/>
            <person name="Adriaenssens E.M."/>
            <person name="Foster-Nyarko E."/>
            <person name="Jarju S."/>
            <person name="Secka A."/>
            <person name="Antonio M."/>
            <person name="Oren A."/>
            <person name="Chaudhuri R.R."/>
            <person name="La Ragione R."/>
            <person name="Hildebrand F."/>
            <person name="Pallen M.J."/>
        </authorList>
    </citation>
    <scope>NUCLEOTIDE SEQUENCE</scope>
    <source>
        <strain evidence="2">CHK178-757</strain>
    </source>
</reference>
<gene>
    <name evidence="2" type="ORF">IAB46_08805</name>
</gene>
<proteinExistence type="predicted"/>
<feature type="transmembrane region" description="Helical" evidence="1">
    <location>
        <begin position="7"/>
        <end position="27"/>
    </location>
</feature>
<evidence type="ECO:0000313" key="3">
    <source>
        <dbReference type="Proteomes" id="UP000823927"/>
    </source>
</evidence>
<keyword evidence="1" id="KW-0812">Transmembrane</keyword>
<keyword evidence="1" id="KW-1133">Transmembrane helix</keyword>
<feature type="transmembrane region" description="Helical" evidence="1">
    <location>
        <begin position="33"/>
        <end position="52"/>
    </location>
</feature>
<organism evidence="2 3">
    <name type="scientific">Candidatus Scybalocola faecigallinarum</name>
    <dbReference type="NCBI Taxonomy" id="2840941"/>
    <lineage>
        <taxon>Bacteria</taxon>
        <taxon>Bacillati</taxon>
        <taxon>Bacillota</taxon>
        <taxon>Clostridia</taxon>
        <taxon>Lachnospirales</taxon>
        <taxon>Lachnospiraceae</taxon>
        <taxon>Lachnospiraceae incertae sedis</taxon>
        <taxon>Candidatus Scybalocola (ex Gilroy et al. 2021)</taxon>
    </lineage>
</organism>
<comment type="caution">
    <text evidence="2">The sequence shown here is derived from an EMBL/GenBank/DDBJ whole genome shotgun (WGS) entry which is preliminary data.</text>
</comment>
<dbReference type="EMBL" id="DVIT01000031">
    <property type="protein sequence ID" value="HIS47636.1"/>
    <property type="molecule type" value="Genomic_DNA"/>
</dbReference>
<sequence length="553" mass="62277">MKKVIKSLIITLIYALAAFYFALPAINLKSKEFYLYVISVIIVYMVVSYLFGMRQSHSYEHLKNVRFSSVRWGGMKRSTKILGGIIIVAVVVLLGGSLISSEFFHAKRYQQLMPVESREFSQDISQISLRDVPVVDRDSAVRLGDRKLGELVDLVSQFEVDESSYSYTQINYNDVPTRVAPLRYGDIIKWFNNQSDGLPGYISVDMTTQTVSLVQLEQGMKYSPGEFFFRNLDRHLRLNYPTLIFDEYRFEVDDEGNPYWICPVIDYTIGLFGGMDICGIVLVDACTGASQYMDIADVPTWVDQAYSSDIVVQQIDYWGKYRNGFLNTIFGQKDVCVTSGGYNYLALEDDVWLYTGLTSSGNDASNIGFVLVNMRTKEARNYTVSGATEYSAMSSAEGQVQHLSYVATFPLLLNIGNQPTYFLSLKDNAGLVKMFAFVNVERYQLVATGDTLNEAYTEYLKLLAENTQIDSSALTSTEGVIRYISSAVRDGNTFYYIELEDSDQVYVASIQTAEILAVLHSGDTVKVSYVPSEDEFVDISEITRTARAVEEET</sequence>
<name>A0A9D1F4Z7_9FIRM</name>
<dbReference type="Proteomes" id="UP000823927">
    <property type="component" value="Unassembled WGS sequence"/>
</dbReference>
<protein>
    <submittedName>
        <fullName evidence="2">CvpA family protein</fullName>
    </submittedName>
</protein>
<reference evidence="2" key="1">
    <citation type="submission" date="2020-10" db="EMBL/GenBank/DDBJ databases">
        <authorList>
            <person name="Gilroy R."/>
        </authorList>
    </citation>
    <scope>NUCLEOTIDE SEQUENCE</scope>
    <source>
        <strain evidence="2">CHK178-757</strain>
    </source>
</reference>